<reference evidence="2 3" key="1">
    <citation type="submission" date="2018-04" db="EMBL/GenBank/DDBJ databases">
        <title>The genome of golden apple snail Pomacea canaliculata provides insight into stress tolerance and invasive adaptation.</title>
        <authorList>
            <person name="Liu C."/>
            <person name="Liu B."/>
            <person name="Ren Y."/>
            <person name="Zhang Y."/>
            <person name="Wang H."/>
            <person name="Li S."/>
            <person name="Jiang F."/>
            <person name="Yin L."/>
            <person name="Zhang G."/>
            <person name="Qian W."/>
            <person name="Fan W."/>
        </authorList>
    </citation>
    <scope>NUCLEOTIDE SEQUENCE [LARGE SCALE GENOMIC DNA]</scope>
    <source>
        <strain evidence="2">SZHN2017</strain>
        <tissue evidence="2">Muscle</tissue>
    </source>
</reference>
<dbReference type="AlphaFoldDB" id="A0A2T7P7X2"/>
<accession>A0A2T7P7X2</accession>
<evidence type="ECO:0000313" key="2">
    <source>
        <dbReference type="EMBL" id="PVD29486.1"/>
    </source>
</evidence>
<evidence type="ECO:0000313" key="3">
    <source>
        <dbReference type="Proteomes" id="UP000245119"/>
    </source>
</evidence>
<gene>
    <name evidence="2" type="ORF">C0Q70_08737</name>
</gene>
<dbReference type="Proteomes" id="UP000245119">
    <property type="component" value="Linkage Group LG5"/>
</dbReference>
<feature type="region of interest" description="Disordered" evidence="1">
    <location>
        <begin position="1"/>
        <end position="21"/>
    </location>
</feature>
<dbReference type="EMBL" id="PZQS01000005">
    <property type="protein sequence ID" value="PVD29486.1"/>
    <property type="molecule type" value="Genomic_DNA"/>
</dbReference>
<proteinExistence type="predicted"/>
<feature type="compositionally biased region" description="Polar residues" evidence="1">
    <location>
        <begin position="1"/>
        <end position="14"/>
    </location>
</feature>
<comment type="caution">
    <text evidence="2">The sequence shown here is derived from an EMBL/GenBank/DDBJ whole genome shotgun (WGS) entry which is preliminary data.</text>
</comment>
<keyword evidence="3" id="KW-1185">Reference proteome</keyword>
<sequence>MLQPGEGTQRQVGSAATRPGCVRERRPQACIPCCMSERAKYPTFDRRPPARAGITCSAWRGVRGCY</sequence>
<name>A0A2T7P7X2_POMCA</name>
<evidence type="ECO:0000256" key="1">
    <source>
        <dbReference type="SAM" id="MobiDB-lite"/>
    </source>
</evidence>
<protein>
    <submittedName>
        <fullName evidence="2">Uncharacterized protein</fullName>
    </submittedName>
</protein>
<organism evidence="2 3">
    <name type="scientific">Pomacea canaliculata</name>
    <name type="common">Golden apple snail</name>
    <dbReference type="NCBI Taxonomy" id="400727"/>
    <lineage>
        <taxon>Eukaryota</taxon>
        <taxon>Metazoa</taxon>
        <taxon>Spiralia</taxon>
        <taxon>Lophotrochozoa</taxon>
        <taxon>Mollusca</taxon>
        <taxon>Gastropoda</taxon>
        <taxon>Caenogastropoda</taxon>
        <taxon>Architaenioglossa</taxon>
        <taxon>Ampullarioidea</taxon>
        <taxon>Ampullariidae</taxon>
        <taxon>Pomacea</taxon>
    </lineage>
</organism>